<organism evidence="2 3">
    <name type="scientific">Gigaspora rosea</name>
    <dbReference type="NCBI Taxonomy" id="44941"/>
    <lineage>
        <taxon>Eukaryota</taxon>
        <taxon>Fungi</taxon>
        <taxon>Fungi incertae sedis</taxon>
        <taxon>Mucoromycota</taxon>
        <taxon>Glomeromycotina</taxon>
        <taxon>Glomeromycetes</taxon>
        <taxon>Diversisporales</taxon>
        <taxon>Gigasporaceae</taxon>
        <taxon>Gigaspora</taxon>
    </lineage>
</organism>
<proteinExistence type="predicted"/>
<dbReference type="AlphaFoldDB" id="A0A397VYL3"/>
<dbReference type="Proteomes" id="UP000266673">
    <property type="component" value="Unassembled WGS sequence"/>
</dbReference>
<name>A0A397VYL3_9GLOM</name>
<evidence type="ECO:0000256" key="1">
    <source>
        <dbReference type="SAM" id="MobiDB-lite"/>
    </source>
</evidence>
<sequence length="134" mass="15002">MKFYSDYSRSLISFTGITLDIEHIIFGVEETDINTKENNIKIFSSSPCSSYFTIMSQSTQNNNGPIQRPQNIGGSQSANSQFQRLQNADDSIAIQKHTDLVNGTYPFTETQDAENQTQPSIQFPTMLFLGSSFP</sequence>
<comment type="caution">
    <text evidence="2">The sequence shown here is derived from an EMBL/GenBank/DDBJ whole genome shotgun (WGS) entry which is preliminary data.</text>
</comment>
<evidence type="ECO:0000313" key="2">
    <source>
        <dbReference type="EMBL" id="RIB25093.1"/>
    </source>
</evidence>
<dbReference type="OrthoDB" id="10413533at2759"/>
<evidence type="ECO:0000313" key="3">
    <source>
        <dbReference type="Proteomes" id="UP000266673"/>
    </source>
</evidence>
<gene>
    <name evidence="2" type="ORF">C2G38_2166825</name>
</gene>
<reference evidence="2 3" key="1">
    <citation type="submission" date="2018-06" db="EMBL/GenBank/DDBJ databases">
        <title>Comparative genomics reveals the genomic features of Rhizophagus irregularis, R. cerebriforme, R. diaphanum and Gigaspora rosea, and their symbiotic lifestyle signature.</title>
        <authorList>
            <person name="Morin E."/>
            <person name="San Clemente H."/>
            <person name="Chen E.C.H."/>
            <person name="De La Providencia I."/>
            <person name="Hainaut M."/>
            <person name="Kuo A."/>
            <person name="Kohler A."/>
            <person name="Murat C."/>
            <person name="Tang N."/>
            <person name="Roy S."/>
            <person name="Loubradou J."/>
            <person name="Henrissat B."/>
            <person name="Grigoriev I.V."/>
            <person name="Corradi N."/>
            <person name="Roux C."/>
            <person name="Martin F.M."/>
        </authorList>
    </citation>
    <scope>NUCLEOTIDE SEQUENCE [LARGE SCALE GENOMIC DNA]</scope>
    <source>
        <strain evidence="2 3">DAOM 194757</strain>
    </source>
</reference>
<protein>
    <submittedName>
        <fullName evidence="2">Uncharacterized protein</fullName>
    </submittedName>
</protein>
<accession>A0A397VYL3</accession>
<keyword evidence="3" id="KW-1185">Reference proteome</keyword>
<feature type="region of interest" description="Disordered" evidence="1">
    <location>
        <begin position="57"/>
        <end position="81"/>
    </location>
</feature>
<dbReference type="EMBL" id="QKWP01000188">
    <property type="protein sequence ID" value="RIB25093.1"/>
    <property type="molecule type" value="Genomic_DNA"/>
</dbReference>